<gene>
    <name evidence="1" type="ORF">vBDshSR5C_105</name>
</gene>
<accession>A0A1V0DYD7</accession>
<dbReference type="Proteomes" id="UP000224401">
    <property type="component" value="Segment"/>
</dbReference>
<protein>
    <submittedName>
        <fullName evidence="1">Uncharacterized protein</fullName>
    </submittedName>
</protein>
<organism evidence="1 2">
    <name type="scientific">Dinoroseobacter phage vB_DshS-R5C</name>
    <dbReference type="NCBI Taxonomy" id="1965368"/>
    <lineage>
        <taxon>Viruses</taxon>
        <taxon>Duplodnaviria</taxon>
        <taxon>Heunggongvirae</taxon>
        <taxon>Uroviricota</taxon>
        <taxon>Caudoviricetes</taxon>
        <taxon>Nanhaivirus</taxon>
        <taxon>Nanhaivirus D5C</taxon>
    </lineage>
</organism>
<dbReference type="EMBL" id="KY606587">
    <property type="protein sequence ID" value="ARB06159.1"/>
    <property type="molecule type" value="Genomic_DNA"/>
</dbReference>
<sequence length="159" mass="18365">MPKPKTILTTYSQIGRDDDTTREWRWRFPHDTAIEYFNMIPELEYYVGFEPDQSGVLLLSHDFDALKGCIKVPLRNGVWTPALKLTRGATLEKDPNSNWRASYGFRKMEDFGFPHPDKWSGKCKVIYAGGGIVRLQMLEVEMPVKQRERVQAALRIGDD</sequence>
<proteinExistence type="predicted"/>
<name>A0A1V0DYD7_9CAUD</name>
<reference evidence="1 2" key="1">
    <citation type="submission" date="2017-02" db="EMBL/GenBank/DDBJ databases">
        <title>A novel roseosiphophage isolated from the oligotrophic South China Sea.</title>
        <authorList>
            <person name="Yang Y."/>
            <person name="Cai L."/>
            <person name="Zhang R."/>
        </authorList>
    </citation>
    <scope>NUCLEOTIDE SEQUENCE [LARGE SCALE GENOMIC DNA]</scope>
</reference>
<evidence type="ECO:0000313" key="2">
    <source>
        <dbReference type="Proteomes" id="UP000224401"/>
    </source>
</evidence>
<evidence type="ECO:0000313" key="1">
    <source>
        <dbReference type="EMBL" id="ARB06159.1"/>
    </source>
</evidence>
<keyword evidence="2" id="KW-1185">Reference proteome</keyword>